<dbReference type="AlphaFoldDB" id="H0QJW3"/>
<gene>
    <name evidence="1" type="ORF">ARGLB_036_00110</name>
</gene>
<dbReference type="Proteomes" id="UP000003828">
    <property type="component" value="Unassembled WGS sequence"/>
</dbReference>
<comment type="caution">
    <text evidence="1">The sequence shown here is derived from an EMBL/GenBank/DDBJ whole genome shotgun (WGS) entry which is preliminary data.</text>
</comment>
<organism evidence="1 2">
    <name type="scientific">Arthrobacter globiformis (strain ATCC 8010 / DSM 20124 / JCM 1332 / NBRC 12137 / NCIMB 8907 / NRRL B-2979 / 168)</name>
    <dbReference type="NCBI Taxonomy" id="1077972"/>
    <lineage>
        <taxon>Bacteria</taxon>
        <taxon>Bacillati</taxon>
        <taxon>Actinomycetota</taxon>
        <taxon>Actinomycetes</taxon>
        <taxon>Micrococcales</taxon>
        <taxon>Micrococcaceae</taxon>
        <taxon>Arthrobacter</taxon>
    </lineage>
</organism>
<dbReference type="STRING" id="1077972.ARGLB_036_00110"/>
<protein>
    <submittedName>
        <fullName evidence="1">Uncharacterized protein</fullName>
    </submittedName>
</protein>
<sequence>MLPFLNGMAHTERLDQEFPGRVLGGLVKFVATMDGDSVRQLTDLTTGDAGRAQRGRRSRT</sequence>
<evidence type="ECO:0000313" key="2">
    <source>
        <dbReference type="Proteomes" id="UP000003828"/>
    </source>
</evidence>
<dbReference type="RefSeq" id="WP_003800004.1">
    <property type="nucleotide sequence ID" value="NZ_BAEG01000036.1"/>
</dbReference>
<keyword evidence="2" id="KW-1185">Reference proteome</keyword>
<dbReference type="EMBL" id="BAEG01000036">
    <property type="protein sequence ID" value="GAB13114.1"/>
    <property type="molecule type" value="Genomic_DNA"/>
</dbReference>
<evidence type="ECO:0000313" key="1">
    <source>
        <dbReference type="EMBL" id="GAB13114.1"/>
    </source>
</evidence>
<reference evidence="1 2" key="1">
    <citation type="submission" date="2011-12" db="EMBL/GenBank/DDBJ databases">
        <title>Whole genome shotgun sequence of Arthrobacter globiformis NBRC 12137.</title>
        <authorList>
            <person name="Miyazawa S."/>
            <person name="Hosoyama A."/>
            <person name="Tsuchikane K."/>
            <person name="Katsumata H."/>
            <person name="Yamazaki S."/>
            <person name="Fujita N."/>
        </authorList>
    </citation>
    <scope>NUCLEOTIDE SEQUENCE [LARGE SCALE GENOMIC DNA]</scope>
    <source>
        <strain evidence="1 2">NBRC 12137</strain>
    </source>
</reference>
<name>H0QJW3_ARTG1</name>
<accession>H0QJW3</accession>
<proteinExistence type="predicted"/>